<evidence type="ECO:0000256" key="2">
    <source>
        <dbReference type="ARBA" id="ARBA00022629"/>
    </source>
</evidence>
<dbReference type="InParanoid" id="M5DZR9"/>
<evidence type="ECO:0000259" key="11">
    <source>
        <dbReference type="Pfam" id="PF02782"/>
    </source>
</evidence>
<dbReference type="InterPro" id="IPR018485">
    <property type="entry name" value="FGGY_C"/>
</dbReference>
<dbReference type="AlphaFoldDB" id="M5DZR9"/>
<reference evidence="13" key="1">
    <citation type="journal article" date="2013" name="Genome Announc.">
        <title>Genome Sequence of Halanaerobium saccharolyticum subsp. saccharolyticum Strain DSM 6643T, a Halophilic Hydrogen-Producing Bacterium.</title>
        <authorList>
            <person name="Kivisto A."/>
            <person name="Larjo A."/>
            <person name="Ciranna A."/>
            <person name="Santala V."/>
            <person name="Roos C."/>
            <person name="Karp M."/>
        </authorList>
    </citation>
    <scope>NUCLEOTIDE SEQUENCE [LARGE SCALE GENOMIC DNA]</scope>
    <source>
        <strain evidence="13">DSM 6643</strain>
    </source>
</reference>
<dbReference type="InterPro" id="IPR018483">
    <property type="entry name" value="Carb_kinase_FGGY_CS"/>
</dbReference>
<dbReference type="FunCoup" id="M5DZR9">
    <property type="interactions" value="57"/>
</dbReference>
<keyword evidence="3 8" id="KW-0808">Transferase</keyword>
<accession>M5DZR9</accession>
<dbReference type="OrthoDB" id="1762170at2"/>
<protein>
    <recommendedName>
        <fullName evidence="9">Xylulose kinase</fullName>
        <shortName evidence="9">Xylulokinase</shortName>
        <ecNumber evidence="9">2.7.1.17</ecNumber>
    </recommendedName>
</protein>
<dbReference type="STRING" id="1293054.HSACCH_00783"/>
<dbReference type="NCBIfam" id="TIGR01312">
    <property type="entry name" value="XylB"/>
    <property type="match status" value="1"/>
</dbReference>
<comment type="catalytic activity">
    <reaction evidence="9">
        <text>D-xylulose + ATP = D-xylulose 5-phosphate + ADP + H(+)</text>
        <dbReference type="Rhea" id="RHEA:10964"/>
        <dbReference type="ChEBI" id="CHEBI:15378"/>
        <dbReference type="ChEBI" id="CHEBI:17140"/>
        <dbReference type="ChEBI" id="CHEBI:30616"/>
        <dbReference type="ChEBI" id="CHEBI:57737"/>
        <dbReference type="ChEBI" id="CHEBI:456216"/>
        <dbReference type="EC" id="2.7.1.17"/>
    </reaction>
</comment>
<keyword evidence="5 8" id="KW-0418">Kinase</keyword>
<dbReference type="InterPro" id="IPR000577">
    <property type="entry name" value="Carb_kinase_FGGY"/>
</dbReference>
<dbReference type="Gene3D" id="3.30.420.40">
    <property type="match status" value="2"/>
</dbReference>
<dbReference type="GO" id="GO:0005524">
    <property type="term" value="F:ATP binding"/>
    <property type="evidence" value="ECO:0007669"/>
    <property type="project" value="UniProtKB-KW"/>
</dbReference>
<feature type="domain" description="Carbohydrate kinase FGGY N-terminal" evidence="10">
    <location>
        <begin position="6"/>
        <end position="250"/>
    </location>
</feature>
<keyword evidence="6 9" id="KW-0067">ATP-binding</keyword>
<dbReference type="GO" id="GO:0004856">
    <property type="term" value="F:D-xylulokinase activity"/>
    <property type="evidence" value="ECO:0007669"/>
    <property type="project" value="UniProtKB-EC"/>
</dbReference>
<dbReference type="Pfam" id="PF02782">
    <property type="entry name" value="FGGY_C"/>
    <property type="match status" value="1"/>
</dbReference>
<name>M5DZR9_9FIRM</name>
<feature type="domain" description="Carbohydrate kinase FGGY C-terminal" evidence="11">
    <location>
        <begin position="260"/>
        <end position="447"/>
    </location>
</feature>
<dbReference type="PIRSF" id="PIRSF000538">
    <property type="entry name" value="GlpK"/>
    <property type="match status" value="1"/>
</dbReference>
<proteinExistence type="inferred from homology"/>
<evidence type="ECO:0000259" key="10">
    <source>
        <dbReference type="Pfam" id="PF00370"/>
    </source>
</evidence>
<dbReference type="InterPro" id="IPR018484">
    <property type="entry name" value="FGGY_N"/>
</dbReference>
<dbReference type="GO" id="GO:0005997">
    <property type="term" value="P:xylulose metabolic process"/>
    <property type="evidence" value="ECO:0007669"/>
    <property type="project" value="InterPro"/>
</dbReference>
<evidence type="ECO:0000256" key="3">
    <source>
        <dbReference type="ARBA" id="ARBA00022679"/>
    </source>
</evidence>
<dbReference type="RefSeq" id="WP_005488002.1">
    <property type="nucleotide sequence ID" value="NZ_CAUI01000005.1"/>
</dbReference>
<organism evidence="12 13">
    <name type="scientific">Halanaerobium saccharolyticum subsp. saccharolyticum DSM 6643</name>
    <dbReference type="NCBI Taxonomy" id="1293054"/>
    <lineage>
        <taxon>Bacteria</taxon>
        <taxon>Bacillati</taxon>
        <taxon>Bacillota</taxon>
        <taxon>Clostridia</taxon>
        <taxon>Halanaerobiales</taxon>
        <taxon>Halanaerobiaceae</taxon>
        <taxon>Halanaerobium</taxon>
    </lineage>
</organism>
<evidence type="ECO:0000256" key="9">
    <source>
        <dbReference type="RuleBase" id="RU364073"/>
    </source>
</evidence>
<dbReference type="EMBL" id="CAUI01000005">
    <property type="protein sequence ID" value="CCU78643.1"/>
    <property type="molecule type" value="Genomic_DNA"/>
</dbReference>
<keyword evidence="4 9" id="KW-0547">Nucleotide-binding</keyword>
<evidence type="ECO:0000313" key="13">
    <source>
        <dbReference type="Proteomes" id="UP000012063"/>
    </source>
</evidence>
<dbReference type="Proteomes" id="UP000012063">
    <property type="component" value="Unassembled WGS sequence"/>
</dbReference>
<evidence type="ECO:0000313" key="12">
    <source>
        <dbReference type="EMBL" id="CCU78643.1"/>
    </source>
</evidence>
<evidence type="ECO:0000256" key="6">
    <source>
        <dbReference type="ARBA" id="ARBA00022840"/>
    </source>
</evidence>
<dbReference type="CDD" id="cd07808">
    <property type="entry name" value="ASKHA_NBD_FGGY_EcXK-like"/>
    <property type="match status" value="1"/>
</dbReference>
<evidence type="ECO:0000256" key="8">
    <source>
        <dbReference type="RuleBase" id="RU003733"/>
    </source>
</evidence>
<dbReference type="EC" id="2.7.1.17" evidence="9"/>
<dbReference type="SUPFAM" id="SSF53067">
    <property type="entry name" value="Actin-like ATPase domain"/>
    <property type="match status" value="2"/>
</dbReference>
<dbReference type="GO" id="GO:0042732">
    <property type="term" value="P:D-xylose metabolic process"/>
    <property type="evidence" value="ECO:0007669"/>
    <property type="project" value="UniProtKB-KW"/>
</dbReference>
<dbReference type="PANTHER" id="PTHR43095">
    <property type="entry name" value="SUGAR KINASE"/>
    <property type="match status" value="1"/>
</dbReference>
<keyword evidence="7 9" id="KW-0119">Carbohydrate metabolism</keyword>
<sequence>MDKNIFLGIDLGTTGTKIVAMNHKGELIRSESAEYQILNPEQQFAEQNPDDWWNAVKNLTNKMFKDKPELKNRIAAVGIAGQMHTHVYLDKDNNLLRNAITWMDQRSQSIVERINSQEKNKELIFKITANFLTPTYTAPNIIWVKENQPEIYAKTKKILLAKDYVKFKLSGEMVTDYSDAAGTLLFDTKKLEWSDELFELYQIEKSLMPSAAPSASVIAEISEKAAEITGIPAGTPVINGSADHAAAALGAGVTDPGEVAAILGTAGVISVVSDKRIGDPDERIFCWNYCLEDKWVNLAPMQTAGAALNWFKNNFDKDNKEAFDNYNQNIIKIEAGSDGLIFLPYLMGERSPIWDSDAKGVFFGLRMNHTKYHFVKAIMEGVSFAFKNNLEVMEELGIEINEMKFLGGGSKSENWMEIMAGVLNKKIKVVIGSETGALGISIMCGLALGIYDSPKQAAEMLASESRDYYREKMDQNYKENYDKFKKLYLNLKPLF</sequence>
<evidence type="ECO:0000256" key="7">
    <source>
        <dbReference type="ARBA" id="ARBA00023277"/>
    </source>
</evidence>
<dbReference type="PANTHER" id="PTHR43095:SF5">
    <property type="entry name" value="XYLULOSE KINASE"/>
    <property type="match status" value="1"/>
</dbReference>
<gene>
    <name evidence="9" type="primary">xylB</name>
    <name evidence="12" type="ORF">HSACCH_00783</name>
</gene>
<dbReference type="InterPro" id="IPR006000">
    <property type="entry name" value="Xylulokinase"/>
</dbReference>
<comment type="similarity">
    <text evidence="1 8">Belongs to the FGGY kinase family.</text>
</comment>
<dbReference type="PROSITE" id="PS00445">
    <property type="entry name" value="FGGY_KINASES_2"/>
    <property type="match status" value="1"/>
</dbReference>
<dbReference type="Pfam" id="PF00370">
    <property type="entry name" value="FGGY_N"/>
    <property type="match status" value="1"/>
</dbReference>
<evidence type="ECO:0000256" key="5">
    <source>
        <dbReference type="ARBA" id="ARBA00022777"/>
    </source>
</evidence>
<evidence type="ECO:0000256" key="4">
    <source>
        <dbReference type="ARBA" id="ARBA00022741"/>
    </source>
</evidence>
<evidence type="ECO:0000256" key="1">
    <source>
        <dbReference type="ARBA" id="ARBA00009156"/>
    </source>
</evidence>
<dbReference type="eggNOG" id="COG1070">
    <property type="taxonomic scope" value="Bacteria"/>
</dbReference>
<dbReference type="InterPro" id="IPR050406">
    <property type="entry name" value="FGGY_Carb_Kinase"/>
</dbReference>
<dbReference type="InterPro" id="IPR043129">
    <property type="entry name" value="ATPase_NBD"/>
</dbReference>
<keyword evidence="13" id="KW-1185">Reference proteome</keyword>
<comment type="caution">
    <text evidence="12">The sequence shown here is derived from an EMBL/GenBank/DDBJ whole genome shotgun (WGS) entry which is preliminary data.</text>
</comment>
<keyword evidence="2 9" id="KW-0859">Xylose metabolism</keyword>